<evidence type="ECO:0000256" key="1">
    <source>
        <dbReference type="SAM" id="SignalP"/>
    </source>
</evidence>
<sequence length="173" mass="19015">MQQFNTIVRHRLLPALLLGALLAAAGVFFATPPHVAVAAEAAPPVPQQKLVRGHWSENPEIMRKNHKELLLEGMTHAARATTRKEDNTIERCVTCHIVRDGEKPVSAADPRHFCNQCHAKSGVSINCFTCHASLPTTDPAVMSPEVRNADVIKARLQQWQKYTQEQAAKGAGK</sequence>
<reference evidence="2" key="1">
    <citation type="submission" date="2016-08" db="EMBL/GenBank/DDBJ databases">
        <authorList>
            <person name="Seilhamer J.J."/>
        </authorList>
    </citation>
    <scope>NUCLEOTIDE SEQUENCE</scope>
    <source>
        <strain evidence="2">86-1</strain>
    </source>
</reference>
<feature type="signal peptide" evidence="1">
    <location>
        <begin position="1"/>
        <end position="30"/>
    </location>
</feature>
<feature type="chain" id="PRO_5013188422" evidence="1">
    <location>
        <begin position="31"/>
        <end position="173"/>
    </location>
</feature>
<dbReference type="RefSeq" id="WP_179980481.1">
    <property type="nucleotide sequence ID" value="NZ_LT608333.1"/>
</dbReference>
<name>A0A212L662_9BACT</name>
<proteinExistence type="predicted"/>
<protein>
    <submittedName>
        <fullName evidence="2">Uncharacterized protein</fullName>
    </submittedName>
</protein>
<organism evidence="2">
    <name type="scientific">uncultured Desulfovibrio sp</name>
    <dbReference type="NCBI Taxonomy" id="167968"/>
    <lineage>
        <taxon>Bacteria</taxon>
        <taxon>Pseudomonadati</taxon>
        <taxon>Thermodesulfobacteriota</taxon>
        <taxon>Desulfovibrionia</taxon>
        <taxon>Desulfovibrionales</taxon>
        <taxon>Desulfovibrionaceae</taxon>
        <taxon>Desulfovibrio</taxon>
        <taxon>environmental samples</taxon>
    </lineage>
</organism>
<dbReference type="AlphaFoldDB" id="A0A212L662"/>
<evidence type="ECO:0000313" key="2">
    <source>
        <dbReference type="EMBL" id="SCM73041.1"/>
    </source>
</evidence>
<dbReference type="EMBL" id="FMJC01000002">
    <property type="protein sequence ID" value="SCM73041.1"/>
    <property type="molecule type" value="Genomic_DNA"/>
</dbReference>
<dbReference type="SUPFAM" id="SSF48695">
    <property type="entry name" value="Multiheme cytochromes"/>
    <property type="match status" value="1"/>
</dbReference>
<dbReference type="InterPro" id="IPR036280">
    <property type="entry name" value="Multihaem_cyt_sf"/>
</dbReference>
<dbReference type="Gene3D" id="3.90.10.10">
    <property type="entry name" value="Cytochrome C3"/>
    <property type="match status" value="1"/>
</dbReference>
<keyword evidence="1" id="KW-0732">Signal</keyword>
<accession>A0A212L662</accession>
<gene>
    <name evidence="2" type="ORF">KL86DES1_20995</name>
</gene>